<dbReference type="GO" id="GO:0005829">
    <property type="term" value="C:cytosol"/>
    <property type="evidence" value="ECO:0007669"/>
    <property type="project" value="TreeGrafter"/>
</dbReference>
<accession>A0AAV1IE78</accession>
<comment type="caution">
    <text evidence="3">The sequence shown here is derived from an EMBL/GenBank/DDBJ whole genome shotgun (WGS) entry which is preliminary data.</text>
</comment>
<dbReference type="SUPFAM" id="SSF46950">
    <property type="entry name" value="Double-stranded DNA-binding domain"/>
    <property type="match status" value="1"/>
</dbReference>
<dbReference type="GO" id="GO:0003677">
    <property type="term" value="F:DNA binding"/>
    <property type="evidence" value="ECO:0007669"/>
    <property type="project" value="InterPro"/>
</dbReference>
<name>A0AAV1IE78_9CHLO</name>
<dbReference type="PANTHER" id="PTHR10840">
    <property type="entry name" value="PROGRAMMED CELL DEATH PROTEIN 5"/>
    <property type="match status" value="1"/>
</dbReference>
<gene>
    <name evidence="3" type="ORF">CVIRNUC_007513</name>
</gene>
<dbReference type="GO" id="GO:0005634">
    <property type="term" value="C:nucleus"/>
    <property type="evidence" value="ECO:0007669"/>
    <property type="project" value="TreeGrafter"/>
</dbReference>
<feature type="compositionally biased region" description="Low complexity" evidence="2">
    <location>
        <begin position="40"/>
        <end position="51"/>
    </location>
</feature>
<feature type="region of interest" description="Disordered" evidence="2">
    <location>
        <begin position="17"/>
        <end position="59"/>
    </location>
</feature>
<proteinExistence type="inferred from homology"/>
<dbReference type="Gene3D" id="1.10.8.140">
    <property type="entry name" value="PDCD5-like"/>
    <property type="match status" value="1"/>
</dbReference>
<protein>
    <submittedName>
        <fullName evidence="3">Uncharacterized protein</fullName>
    </submittedName>
</protein>
<reference evidence="3 4" key="1">
    <citation type="submission" date="2023-10" db="EMBL/GenBank/DDBJ databases">
        <authorList>
            <person name="Maclean D."/>
            <person name="Macfadyen A."/>
        </authorList>
    </citation>
    <scope>NUCLEOTIDE SEQUENCE [LARGE SCALE GENOMIC DNA]</scope>
</reference>
<keyword evidence="4" id="KW-1185">Reference proteome</keyword>
<dbReference type="Pfam" id="PF01984">
    <property type="entry name" value="dsDNA_bind"/>
    <property type="match status" value="1"/>
</dbReference>
<comment type="similarity">
    <text evidence="1">Belongs to the PDCD5 family.</text>
</comment>
<dbReference type="PANTHER" id="PTHR10840:SF0">
    <property type="entry name" value="PROGRAMMED CELL DEATH PROTEIN 5"/>
    <property type="match status" value="1"/>
</dbReference>
<evidence type="ECO:0000256" key="1">
    <source>
        <dbReference type="ARBA" id="ARBA00010490"/>
    </source>
</evidence>
<dbReference type="InterPro" id="IPR002836">
    <property type="entry name" value="PDCD5-like"/>
</dbReference>
<evidence type="ECO:0000256" key="2">
    <source>
        <dbReference type="SAM" id="MobiDB-lite"/>
    </source>
</evidence>
<evidence type="ECO:0000313" key="4">
    <source>
        <dbReference type="Proteomes" id="UP001314263"/>
    </source>
</evidence>
<feature type="region of interest" description="Disordered" evidence="2">
    <location>
        <begin position="119"/>
        <end position="140"/>
    </location>
</feature>
<dbReference type="PIRSF" id="PIRSF015730">
    <property type="entry name" value="TFAR19"/>
    <property type="match status" value="1"/>
</dbReference>
<evidence type="ECO:0000313" key="3">
    <source>
        <dbReference type="EMBL" id="CAK0784309.1"/>
    </source>
</evidence>
<dbReference type="EMBL" id="CAUYUE010000010">
    <property type="protein sequence ID" value="CAK0784309.1"/>
    <property type="molecule type" value="Genomic_DNA"/>
</dbReference>
<dbReference type="InterPro" id="IPR036883">
    <property type="entry name" value="PDCD5-like_sf"/>
</dbReference>
<dbReference type="Proteomes" id="UP001314263">
    <property type="component" value="Unassembled WGS sequence"/>
</dbReference>
<dbReference type="AlphaFoldDB" id="A0AAV1IE78"/>
<sequence length="140" mass="15999">MGDDPALEAIRQRRMQELMAKHGYQGDPGAQMPGAQMTPEQQQQQQEAQQQQEERRQSMLAQVLQPQARERLARIALVKQEKARGVENLVLQMAQRGQITEKVSEERLIGLLEQIGHQAASKGQTKVTMQRRRTAWDDDD</sequence>
<organism evidence="3 4">
    <name type="scientific">Coccomyxa viridis</name>
    <dbReference type="NCBI Taxonomy" id="1274662"/>
    <lineage>
        <taxon>Eukaryota</taxon>
        <taxon>Viridiplantae</taxon>
        <taxon>Chlorophyta</taxon>
        <taxon>core chlorophytes</taxon>
        <taxon>Trebouxiophyceae</taxon>
        <taxon>Trebouxiophyceae incertae sedis</taxon>
        <taxon>Coccomyxaceae</taxon>
        <taxon>Coccomyxa</taxon>
    </lineage>
</organism>